<dbReference type="SUPFAM" id="SSF53187">
    <property type="entry name" value="Zn-dependent exopeptidases"/>
    <property type="match status" value="1"/>
</dbReference>
<evidence type="ECO:0000313" key="2">
    <source>
        <dbReference type="EMBL" id="GAA3747976.1"/>
    </source>
</evidence>
<dbReference type="InterPro" id="IPR036264">
    <property type="entry name" value="Bact_exopeptidase_dim_dom"/>
</dbReference>
<dbReference type="InterPro" id="IPR002933">
    <property type="entry name" value="Peptidase_M20"/>
</dbReference>
<dbReference type="Pfam" id="PF01546">
    <property type="entry name" value="Peptidase_M20"/>
    <property type="match status" value="1"/>
</dbReference>
<keyword evidence="3" id="KW-1185">Reference proteome</keyword>
<dbReference type="Gene3D" id="3.40.630.10">
    <property type="entry name" value="Zn peptidases"/>
    <property type="match status" value="1"/>
</dbReference>
<dbReference type="Proteomes" id="UP001501004">
    <property type="component" value="Unassembled WGS sequence"/>
</dbReference>
<evidence type="ECO:0000259" key="1">
    <source>
        <dbReference type="Pfam" id="PF07687"/>
    </source>
</evidence>
<dbReference type="PANTHER" id="PTHR11014:SF63">
    <property type="entry name" value="METALLOPEPTIDASE, PUTATIVE (AFU_ORTHOLOGUE AFUA_6G09600)-RELATED"/>
    <property type="match status" value="1"/>
</dbReference>
<dbReference type="RefSeq" id="WP_344757030.1">
    <property type="nucleotide sequence ID" value="NZ_BAABAE010000003.1"/>
</dbReference>
<dbReference type="InterPro" id="IPR017439">
    <property type="entry name" value="Amidohydrolase"/>
</dbReference>
<dbReference type="Pfam" id="PF07687">
    <property type="entry name" value="M20_dimer"/>
    <property type="match status" value="1"/>
</dbReference>
<dbReference type="CDD" id="cd03886">
    <property type="entry name" value="M20_Acy1"/>
    <property type="match status" value="1"/>
</dbReference>
<feature type="domain" description="Peptidase M20 dimerisation" evidence="1">
    <location>
        <begin position="195"/>
        <end position="291"/>
    </location>
</feature>
<name>A0ABP7FUQ5_9MICO</name>
<dbReference type="EMBL" id="BAABAE010000003">
    <property type="protein sequence ID" value="GAA3747976.1"/>
    <property type="molecule type" value="Genomic_DNA"/>
</dbReference>
<sequence>MNLKDLATEAAGYLEPLQEVRRDIHRQPELGLGTPKTLDRVIASISELPIEIDRREDEGPSGPMTSAIVRITGGEPGPTVLLRADLDALALQEDTGLDFASEVPGRMHGCGHDLHAAIAVGAIHLLATHRDELAGEVVFMLQPGEEGYRGADLMLEQGLLDHAKGEVIGAYALHVTSSEPRGHFTTRPGTLMAAAAELNVTVRGAGGHGSAPHLARDPNQVLAEIVTGLQTMVTRRFSAFDPVVVTVGWLTGGERGTNNVIPSTASFGATLRTFSPENLAGVETYSAELVNGIAAAYGLEADIEFRIITVPLQNSPEHVELAERVATEMFGEERFEILENPIGGAEDFASVLRAVPGAFVFVGACPPGLDPKTAPNNHSNLVVFDDTVLPDAAAYLAALAFARLNAAPR</sequence>
<dbReference type="PANTHER" id="PTHR11014">
    <property type="entry name" value="PEPTIDASE M20 FAMILY MEMBER"/>
    <property type="match status" value="1"/>
</dbReference>
<proteinExistence type="predicted"/>
<protein>
    <submittedName>
        <fullName evidence="2">M20 family metallopeptidase</fullName>
    </submittedName>
</protein>
<dbReference type="InterPro" id="IPR011650">
    <property type="entry name" value="Peptidase_M20_dimer"/>
</dbReference>
<dbReference type="PIRSF" id="PIRSF005962">
    <property type="entry name" value="Pept_M20D_amidohydro"/>
    <property type="match status" value="1"/>
</dbReference>
<organism evidence="2 3">
    <name type="scientific">Leifsonella bigeumensis</name>
    <dbReference type="NCBI Taxonomy" id="433643"/>
    <lineage>
        <taxon>Bacteria</taxon>
        <taxon>Bacillati</taxon>
        <taxon>Actinomycetota</taxon>
        <taxon>Actinomycetes</taxon>
        <taxon>Micrococcales</taxon>
        <taxon>Microbacteriaceae</taxon>
        <taxon>Leifsonella</taxon>
    </lineage>
</organism>
<gene>
    <name evidence="2" type="ORF">GCM10022239_24310</name>
</gene>
<accession>A0ABP7FUQ5</accession>
<evidence type="ECO:0000313" key="3">
    <source>
        <dbReference type="Proteomes" id="UP001501004"/>
    </source>
</evidence>
<dbReference type="Gene3D" id="3.30.70.360">
    <property type="match status" value="1"/>
</dbReference>
<comment type="caution">
    <text evidence="2">The sequence shown here is derived from an EMBL/GenBank/DDBJ whole genome shotgun (WGS) entry which is preliminary data.</text>
</comment>
<reference evidence="3" key="1">
    <citation type="journal article" date="2019" name="Int. J. Syst. Evol. Microbiol.">
        <title>The Global Catalogue of Microorganisms (GCM) 10K type strain sequencing project: providing services to taxonomists for standard genome sequencing and annotation.</title>
        <authorList>
            <consortium name="The Broad Institute Genomics Platform"/>
            <consortium name="The Broad Institute Genome Sequencing Center for Infectious Disease"/>
            <person name="Wu L."/>
            <person name="Ma J."/>
        </authorList>
    </citation>
    <scope>NUCLEOTIDE SEQUENCE [LARGE SCALE GENOMIC DNA]</scope>
    <source>
        <strain evidence="3">JCM 16949</strain>
    </source>
</reference>
<dbReference type="SUPFAM" id="SSF55031">
    <property type="entry name" value="Bacterial exopeptidase dimerisation domain"/>
    <property type="match status" value="1"/>
</dbReference>
<dbReference type="NCBIfam" id="TIGR01891">
    <property type="entry name" value="amidohydrolases"/>
    <property type="match status" value="1"/>
</dbReference>